<proteinExistence type="inferred from homology"/>
<feature type="binding site" evidence="21">
    <location>
        <position position="14"/>
    </location>
    <ligand>
        <name>substrate</name>
    </ligand>
</feature>
<feature type="binding site" evidence="21">
    <location>
        <position position="103"/>
    </location>
    <ligand>
        <name>substrate</name>
    </ligand>
</feature>
<comment type="cofactor">
    <cofactor evidence="23">
        <name>Mg(2+)</name>
        <dbReference type="ChEBI" id="CHEBI:18420"/>
    </cofactor>
    <text evidence="23">Mn(2+), Zn(2+), Cd(2+) and Co(2+) support activity to lesser extents.</text>
</comment>
<evidence type="ECO:0000256" key="13">
    <source>
        <dbReference type="ARBA" id="ARBA00022840"/>
    </source>
</evidence>
<dbReference type="CDD" id="cd14264">
    <property type="entry name" value="DAGK_IM"/>
    <property type="match status" value="1"/>
</dbReference>
<comment type="similarity">
    <text evidence="2 24">Belongs to the bacterial diacylglycerol kinase family.</text>
</comment>
<evidence type="ECO:0000256" key="1">
    <source>
        <dbReference type="ARBA" id="ARBA00004429"/>
    </source>
</evidence>
<dbReference type="PANTHER" id="PTHR34299">
    <property type="entry name" value="DIACYLGLYCEROL KINASE"/>
    <property type="match status" value="1"/>
</dbReference>
<dbReference type="OrthoDB" id="7595530at2"/>
<keyword evidence="14 23" id="KW-0460">Magnesium</keyword>
<keyword evidence="10 23" id="KW-0479">Metal-binding</keyword>
<evidence type="ECO:0000256" key="10">
    <source>
        <dbReference type="ARBA" id="ARBA00022723"/>
    </source>
</evidence>
<sequence>MSEDRNDKHIGLQRVLMAMGASLKGARYVFIHESAFRQELFLAAIAILCSLFFLNDWFSLIAVMSSWLLVLIVEVLNTAIETIVDRISLERHPLSGAAKDLGSLAVALSLINAFAWSIYAVVL</sequence>
<dbReference type="Proteomes" id="UP000245911">
    <property type="component" value="Unassembled WGS sequence"/>
</dbReference>
<feature type="binding site" evidence="22">
    <location>
        <begin position="99"/>
        <end position="100"/>
    </location>
    <ligand>
        <name>ATP</name>
        <dbReference type="ChEBI" id="CHEBI:30616"/>
    </ligand>
</feature>
<keyword evidence="13 22" id="KW-0067">ATP-binding</keyword>
<keyword evidence="15 24" id="KW-1133">Transmembrane helix</keyword>
<dbReference type="InterPro" id="IPR033718">
    <property type="entry name" value="DAGK_prok"/>
</dbReference>
<evidence type="ECO:0000256" key="4">
    <source>
        <dbReference type="ARBA" id="ARBA00017575"/>
    </source>
</evidence>
<evidence type="ECO:0000256" key="17">
    <source>
        <dbReference type="ARBA" id="ARBA00023136"/>
    </source>
</evidence>
<evidence type="ECO:0000256" key="8">
    <source>
        <dbReference type="ARBA" id="ARBA00022679"/>
    </source>
</evidence>
<feature type="binding site" evidence="22">
    <location>
        <position position="14"/>
    </location>
    <ligand>
        <name>ATP</name>
        <dbReference type="ChEBI" id="CHEBI:30616"/>
    </ligand>
</feature>
<keyword evidence="5" id="KW-1003">Cell membrane</keyword>
<accession>A0A2T8HPI5</accession>
<keyword evidence="19 24" id="KW-1208">Phospholipid metabolism</keyword>
<evidence type="ECO:0000256" key="22">
    <source>
        <dbReference type="PIRSR" id="PIRSR600829-3"/>
    </source>
</evidence>
<evidence type="ECO:0000256" key="15">
    <source>
        <dbReference type="ARBA" id="ARBA00022989"/>
    </source>
</evidence>
<organism evidence="25 26">
    <name type="scientific">Pararhodobacter oceanensis</name>
    <dbReference type="NCBI Taxonomy" id="2172121"/>
    <lineage>
        <taxon>Bacteria</taxon>
        <taxon>Pseudomonadati</taxon>
        <taxon>Pseudomonadota</taxon>
        <taxon>Alphaproteobacteria</taxon>
        <taxon>Rhodobacterales</taxon>
        <taxon>Paracoccaceae</taxon>
        <taxon>Pararhodobacter</taxon>
    </lineage>
</organism>
<dbReference type="PANTHER" id="PTHR34299:SF1">
    <property type="entry name" value="DIACYLGLYCEROL KINASE"/>
    <property type="match status" value="1"/>
</dbReference>
<dbReference type="PROSITE" id="PS01069">
    <property type="entry name" value="DAGK_PROKAR"/>
    <property type="match status" value="1"/>
</dbReference>
<feature type="active site" description="Proton acceptor" evidence="20">
    <location>
        <position position="74"/>
    </location>
</feature>
<comment type="function">
    <text evidence="24">Catalyzes the ATP-dependent phosphorylation of sn-l,2-diacylglycerol (DAG) to phosphatidic acid. Involved in the recycling of diacylglycerol produced as a by-product during membrane-derived oligosaccharide (MDO) biosynthesis.</text>
</comment>
<feature type="binding site" evidence="21">
    <location>
        <position position="74"/>
    </location>
    <ligand>
        <name>substrate</name>
    </ligand>
</feature>
<keyword evidence="18" id="KW-0594">Phospholipid biosynthesis</keyword>
<feature type="transmembrane region" description="Helical" evidence="24">
    <location>
        <begin position="60"/>
        <end position="80"/>
    </location>
</feature>
<comment type="caution">
    <text evidence="25">The sequence shown here is derived from an EMBL/GenBank/DDBJ whole genome shotgun (WGS) entry which is preliminary data.</text>
</comment>
<dbReference type="InterPro" id="IPR000829">
    <property type="entry name" value="DAGK"/>
</dbReference>
<evidence type="ECO:0000256" key="2">
    <source>
        <dbReference type="ARBA" id="ARBA00005967"/>
    </source>
</evidence>
<dbReference type="GO" id="GO:0004143">
    <property type="term" value="F:ATP-dependent diacylglycerol kinase activity"/>
    <property type="evidence" value="ECO:0007669"/>
    <property type="project" value="UniProtKB-EC"/>
</dbReference>
<dbReference type="InterPro" id="IPR036945">
    <property type="entry name" value="DAGK_sf"/>
</dbReference>
<evidence type="ECO:0000256" key="16">
    <source>
        <dbReference type="ARBA" id="ARBA00023098"/>
    </source>
</evidence>
<name>A0A2T8HPI5_9RHOB</name>
<evidence type="ECO:0000256" key="14">
    <source>
        <dbReference type="ARBA" id="ARBA00022842"/>
    </source>
</evidence>
<keyword evidence="7 24" id="KW-0997">Cell inner membrane</keyword>
<evidence type="ECO:0000256" key="19">
    <source>
        <dbReference type="ARBA" id="ARBA00023264"/>
    </source>
</evidence>
<evidence type="ECO:0000256" key="23">
    <source>
        <dbReference type="PIRSR" id="PIRSR600829-4"/>
    </source>
</evidence>
<evidence type="ECO:0000256" key="6">
    <source>
        <dbReference type="ARBA" id="ARBA00022516"/>
    </source>
</evidence>
<keyword evidence="6" id="KW-0444">Lipid biosynthesis</keyword>
<keyword evidence="17 24" id="KW-0472">Membrane</keyword>
<evidence type="ECO:0000256" key="12">
    <source>
        <dbReference type="ARBA" id="ARBA00022777"/>
    </source>
</evidence>
<gene>
    <name evidence="25" type="ORF">DDE20_18090</name>
</gene>
<evidence type="ECO:0000256" key="21">
    <source>
        <dbReference type="PIRSR" id="PIRSR600829-2"/>
    </source>
</evidence>
<keyword evidence="12 24" id="KW-0418">Kinase</keyword>
<evidence type="ECO:0000256" key="18">
    <source>
        <dbReference type="ARBA" id="ARBA00023209"/>
    </source>
</evidence>
<keyword evidence="11 22" id="KW-0547">Nucleotide-binding</keyword>
<dbReference type="GO" id="GO:0005524">
    <property type="term" value="F:ATP binding"/>
    <property type="evidence" value="ECO:0007669"/>
    <property type="project" value="UniProtKB-KW"/>
</dbReference>
<evidence type="ECO:0000313" key="26">
    <source>
        <dbReference type="Proteomes" id="UP000245911"/>
    </source>
</evidence>
<evidence type="ECO:0000256" key="7">
    <source>
        <dbReference type="ARBA" id="ARBA00022519"/>
    </source>
</evidence>
<dbReference type="GO" id="GO:0006654">
    <property type="term" value="P:phosphatidic acid biosynthetic process"/>
    <property type="evidence" value="ECO:0007669"/>
    <property type="project" value="InterPro"/>
</dbReference>
<evidence type="ECO:0000313" key="25">
    <source>
        <dbReference type="EMBL" id="PVH27358.1"/>
    </source>
</evidence>
<keyword evidence="9 24" id="KW-0812">Transmembrane</keyword>
<keyword evidence="16 24" id="KW-0443">Lipid metabolism</keyword>
<dbReference type="Pfam" id="PF01219">
    <property type="entry name" value="DAGK_prokar"/>
    <property type="match status" value="1"/>
</dbReference>
<evidence type="ECO:0000256" key="24">
    <source>
        <dbReference type="RuleBase" id="RU363065"/>
    </source>
</evidence>
<dbReference type="Gene3D" id="1.10.287.3610">
    <property type="match status" value="1"/>
</dbReference>
<comment type="subcellular location">
    <subcellularLocation>
        <location evidence="1 24">Cell inner membrane</location>
        <topology evidence="1 24">Multi-pass membrane protein</topology>
    </subcellularLocation>
</comment>
<dbReference type="RefSeq" id="WP_116559925.1">
    <property type="nucleotide sequence ID" value="NZ_QDKM01000015.1"/>
</dbReference>
<feature type="transmembrane region" description="Helical" evidence="24">
    <location>
        <begin position="36"/>
        <end position="54"/>
    </location>
</feature>
<feature type="binding site" evidence="22">
    <location>
        <position position="81"/>
    </location>
    <ligand>
        <name>ATP</name>
        <dbReference type="ChEBI" id="CHEBI:30616"/>
    </ligand>
</feature>
<comment type="catalytic activity">
    <reaction evidence="24">
        <text>a 1,2-diacyl-sn-glycerol + ATP = a 1,2-diacyl-sn-glycero-3-phosphate + ADP + H(+)</text>
        <dbReference type="Rhea" id="RHEA:10272"/>
        <dbReference type="ChEBI" id="CHEBI:15378"/>
        <dbReference type="ChEBI" id="CHEBI:17815"/>
        <dbReference type="ChEBI" id="CHEBI:30616"/>
        <dbReference type="ChEBI" id="CHEBI:58608"/>
        <dbReference type="ChEBI" id="CHEBI:456216"/>
        <dbReference type="EC" id="2.7.1.107"/>
    </reaction>
</comment>
<feature type="binding site" evidence="22">
    <location>
        <begin position="90"/>
        <end position="92"/>
    </location>
    <ligand>
        <name>ATP</name>
        <dbReference type="ChEBI" id="CHEBI:30616"/>
    </ligand>
</feature>
<evidence type="ECO:0000256" key="5">
    <source>
        <dbReference type="ARBA" id="ARBA00022475"/>
    </source>
</evidence>
<dbReference type="EC" id="2.7.1.107" evidence="3 24"/>
<evidence type="ECO:0000256" key="3">
    <source>
        <dbReference type="ARBA" id="ARBA00012133"/>
    </source>
</evidence>
<feature type="binding site" evidence="23">
    <location>
        <position position="33"/>
    </location>
    <ligand>
        <name>a divalent metal cation</name>
        <dbReference type="ChEBI" id="CHEBI:60240"/>
    </ligand>
</feature>
<dbReference type="AlphaFoldDB" id="A0A2T8HPI5"/>
<evidence type="ECO:0000256" key="9">
    <source>
        <dbReference type="ARBA" id="ARBA00022692"/>
    </source>
</evidence>
<keyword evidence="26" id="KW-1185">Reference proteome</keyword>
<feature type="binding site" evidence="21">
    <location>
        <begin position="35"/>
        <end position="39"/>
    </location>
    <ligand>
        <name>substrate</name>
    </ligand>
</feature>
<dbReference type="GO" id="GO:0005886">
    <property type="term" value="C:plasma membrane"/>
    <property type="evidence" value="ECO:0007669"/>
    <property type="project" value="UniProtKB-SubCell"/>
</dbReference>
<reference evidence="25 26" key="1">
    <citation type="submission" date="2018-04" db="EMBL/GenBank/DDBJ databases">
        <title>Pararhodobacter oceanense sp. nov., isolated from marine intertidal sediment.</title>
        <authorList>
            <person name="Wang X.-L."/>
            <person name="Du Z.-J."/>
        </authorList>
    </citation>
    <scope>NUCLEOTIDE SEQUENCE [LARGE SCALE GENOMIC DNA]</scope>
    <source>
        <strain evidence="25 26">AM505</strain>
    </source>
</reference>
<dbReference type="GO" id="GO:0046872">
    <property type="term" value="F:metal ion binding"/>
    <property type="evidence" value="ECO:0007669"/>
    <property type="project" value="UniProtKB-KW"/>
</dbReference>
<keyword evidence="8 24" id="KW-0808">Transferase</keyword>
<evidence type="ECO:0000256" key="20">
    <source>
        <dbReference type="PIRSR" id="PIRSR600829-1"/>
    </source>
</evidence>
<protein>
    <recommendedName>
        <fullName evidence="4 24">Diacylglycerol kinase</fullName>
        <ecNumber evidence="3 24">2.7.1.107</ecNumber>
    </recommendedName>
</protein>
<feature type="binding site" evidence="22">
    <location>
        <position position="33"/>
    </location>
    <ligand>
        <name>ATP</name>
        <dbReference type="ChEBI" id="CHEBI:30616"/>
    </ligand>
</feature>
<feature type="binding site" evidence="23">
    <location>
        <position position="81"/>
    </location>
    <ligand>
        <name>a divalent metal cation</name>
        <dbReference type="ChEBI" id="CHEBI:60240"/>
    </ligand>
</feature>
<dbReference type="EMBL" id="QDKM01000015">
    <property type="protein sequence ID" value="PVH27358.1"/>
    <property type="molecule type" value="Genomic_DNA"/>
</dbReference>
<feature type="transmembrane region" description="Helical" evidence="24">
    <location>
        <begin position="101"/>
        <end position="122"/>
    </location>
</feature>
<evidence type="ECO:0000256" key="11">
    <source>
        <dbReference type="ARBA" id="ARBA00022741"/>
    </source>
</evidence>